<dbReference type="CDD" id="cd06261">
    <property type="entry name" value="TM_PBP2"/>
    <property type="match status" value="1"/>
</dbReference>
<feature type="transmembrane region" description="Helical" evidence="7">
    <location>
        <begin position="291"/>
        <end position="316"/>
    </location>
</feature>
<dbReference type="PANTHER" id="PTHR43227:SF11">
    <property type="entry name" value="BLL4140 PROTEIN"/>
    <property type="match status" value="1"/>
</dbReference>
<evidence type="ECO:0000256" key="1">
    <source>
        <dbReference type="ARBA" id="ARBA00004651"/>
    </source>
</evidence>
<sequence length="326" mass="37127">MSLQNNEFIYEKLKVKNKARAAGGTFFQKLIKNKVLLLMLAPAVLHVLIFAYLPMFGVILAFKRFQYQSGILGSPWVGLDNFRFFFASGDAFIVTRNTLLYNLAFIIFIPMIQILLAIMLSEAGKLFFKKIAQSTMFLPFFISWVIVGSIAYNLFNYEYGLFNHALTALGFDPLNVYSHTGAWKYILFAFKLWKELGYGMVIYLAAIISIDSEMYDAAKIDGANIFQRISYITLPSIFPVIVLLFLLSVGQIFRGDFGLFYQLIGNNGNLYQQTDIIDTFVFRALLNSSDIGMAAAAGFYQSIMCFFTILLINYLVKRMNKDYALF</sequence>
<evidence type="ECO:0000256" key="6">
    <source>
        <dbReference type="ARBA" id="ARBA00023136"/>
    </source>
</evidence>
<reference evidence="9 10" key="1">
    <citation type="submission" date="2021-07" db="EMBL/GenBank/DDBJ databases">
        <title>Paenibacillus radiodurans sp. nov., isolated from the southeastern edge of Tengger Desert.</title>
        <authorList>
            <person name="Zhang G."/>
        </authorList>
    </citation>
    <scope>NUCLEOTIDE SEQUENCE [LARGE SCALE GENOMIC DNA]</scope>
    <source>
        <strain evidence="9 10">CCM 7311</strain>
    </source>
</reference>
<evidence type="ECO:0000259" key="8">
    <source>
        <dbReference type="PROSITE" id="PS50928"/>
    </source>
</evidence>
<feature type="transmembrane region" description="Helical" evidence="7">
    <location>
        <begin position="231"/>
        <end position="253"/>
    </location>
</feature>
<feature type="transmembrane region" description="Helical" evidence="7">
    <location>
        <begin position="99"/>
        <end position="123"/>
    </location>
</feature>
<evidence type="ECO:0000256" key="4">
    <source>
        <dbReference type="ARBA" id="ARBA00022692"/>
    </source>
</evidence>
<protein>
    <submittedName>
        <fullName evidence="9">ABC transporter permease subunit</fullName>
    </submittedName>
</protein>
<proteinExistence type="inferred from homology"/>
<comment type="caution">
    <text evidence="9">The sequence shown here is derived from an EMBL/GenBank/DDBJ whole genome shotgun (WGS) entry which is preliminary data.</text>
</comment>
<dbReference type="PANTHER" id="PTHR43227">
    <property type="entry name" value="BLL4140 PROTEIN"/>
    <property type="match status" value="1"/>
</dbReference>
<keyword evidence="10" id="KW-1185">Reference proteome</keyword>
<dbReference type="Gene3D" id="1.10.3720.10">
    <property type="entry name" value="MetI-like"/>
    <property type="match status" value="1"/>
</dbReference>
<organism evidence="9 10">
    <name type="scientific">Paenibacillus sepulcri</name>
    <dbReference type="NCBI Taxonomy" id="359917"/>
    <lineage>
        <taxon>Bacteria</taxon>
        <taxon>Bacillati</taxon>
        <taxon>Bacillota</taxon>
        <taxon>Bacilli</taxon>
        <taxon>Bacillales</taxon>
        <taxon>Paenibacillaceae</taxon>
        <taxon>Paenibacillus</taxon>
    </lineage>
</organism>
<feature type="transmembrane region" description="Helical" evidence="7">
    <location>
        <begin position="35"/>
        <end position="62"/>
    </location>
</feature>
<dbReference type="PROSITE" id="PS50928">
    <property type="entry name" value="ABC_TM1"/>
    <property type="match status" value="1"/>
</dbReference>
<keyword evidence="5 7" id="KW-1133">Transmembrane helix</keyword>
<feature type="domain" description="ABC transmembrane type-1" evidence="8">
    <location>
        <begin position="95"/>
        <end position="312"/>
    </location>
</feature>
<dbReference type="EMBL" id="JAHZIK010000057">
    <property type="protein sequence ID" value="MBW7453285.1"/>
    <property type="molecule type" value="Genomic_DNA"/>
</dbReference>
<evidence type="ECO:0000313" key="10">
    <source>
        <dbReference type="Proteomes" id="UP001519887"/>
    </source>
</evidence>
<dbReference type="InterPro" id="IPR000515">
    <property type="entry name" value="MetI-like"/>
</dbReference>
<keyword evidence="2 7" id="KW-0813">Transport</keyword>
<keyword evidence="3" id="KW-1003">Cell membrane</keyword>
<dbReference type="InterPro" id="IPR035906">
    <property type="entry name" value="MetI-like_sf"/>
</dbReference>
<dbReference type="RefSeq" id="WP_210037948.1">
    <property type="nucleotide sequence ID" value="NZ_JBHLVU010000022.1"/>
</dbReference>
<keyword evidence="4 7" id="KW-0812">Transmembrane</keyword>
<feature type="transmembrane region" description="Helical" evidence="7">
    <location>
        <begin position="135"/>
        <end position="155"/>
    </location>
</feature>
<keyword evidence="6 7" id="KW-0472">Membrane</keyword>
<accession>A0ABS7BXB9</accession>
<dbReference type="InterPro" id="IPR050809">
    <property type="entry name" value="UgpAE/MalFG_permease"/>
</dbReference>
<evidence type="ECO:0000256" key="7">
    <source>
        <dbReference type="RuleBase" id="RU363032"/>
    </source>
</evidence>
<dbReference type="Pfam" id="PF00528">
    <property type="entry name" value="BPD_transp_1"/>
    <property type="match status" value="1"/>
</dbReference>
<evidence type="ECO:0000256" key="5">
    <source>
        <dbReference type="ARBA" id="ARBA00022989"/>
    </source>
</evidence>
<evidence type="ECO:0000256" key="3">
    <source>
        <dbReference type="ARBA" id="ARBA00022475"/>
    </source>
</evidence>
<gene>
    <name evidence="9" type="ORF">K0U00_04460</name>
</gene>
<dbReference type="SUPFAM" id="SSF161098">
    <property type="entry name" value="MetI-like"/>
    <property type="match status" value="1"/>
</dbReference>
<comment type="subcellular location">
    <subcellularLocation>
        <location evidence="1 7">Cell membrane</location>
        <topology evidence="1 7">Multi-pass membrane protein</topology>
    </subcellularLocation>
</comment>
<evidence type="ECO:0000256" key="2">
    <source>
        <dbReference type="ARBA" id="ARBA00022448"/>
    </source>
</evidence>
<evidence type="ECO:0000313" key="9">
    <source>
        <dbReference type="EMBL" id="MBW7453285.1"/>
    </source>
</evidence>
<name>A0ABS7BXB9_9BACL</name>
<comment type="similarity">
    <text evidence="7">Belongs to the binding-protein-dependent transport system permease family.</text>
</comment>
<dbReference type="Proteomes" id="UP001519887">
    <property type="component" value="Unassembled WGS sequence"/>
</dbReference>